<dbReference type="GO" id="GO:0005762">
    <property type="term" value="C:mitochondrial large ribosomal subunit"/>
    <property type="evidence" value="ECO:0007669"/>
    <property type="project" value="TreeGrafter"/>
</dbReference>
<organism evidence="5">
    <name type="scientific">Ostreobium quekettii</name>
    <dbReference type="NCBI Taxonomy" id="121088"/>
    <lineage>
        <taxon>Eukaryota</taxon>
        <taxon>Viridiplantae</taxon>
        <taxon>Chlorophyta</taxon>
        <taxon>core chlorophytes</taxon>
        <taxon>Ulvophyceae</taxon>
        <taxon>TCBD clade</taxon>
        <taxon>Bryopsidales</taxon>
        <taxon>Ostreobineae</taxon>
        <taxon>Ostreobiaceae</taxon>
        <taxon>Ostreobium</taxon>
    </lineage>
</organism>
<dbReference type="Gene3D" id="2.40.150.20">
    <property type="entry name" value="Ribosomal protein L14"/>
    <property type="match status" value="1"/>
</dbReference>
<name>A0A650BXY7_9CHLO</name>
<dbReference type="HAMAP" id="MF_01367">
    <property type="entry name" value="Ribosomal_uL14"/>
    <property type="match status" value="1"/>
</dbReference>
<dbReference type="PANTHER" id="PTHR11761:SF3">
    <property type="entry name" value="LARGE RIBOSOMAL SUBUNIT PROTEIN UL14M"/>
    <property type="match status" value="1"/>
</dbReference>
<dbReference type="GO" id="GO:0003735">
    <property type="term" value="F:structural constituent of ribosome"/>
    <property type="evidence" value="ECO:0007669"/>
    <property type="project" value="InterPro"/>
</dbReference>
<keyword evidence="5" id="KW-0496">Mitochondrion</keyword>
<dbReference type="PANTHER" id="PTHR11761">
    <property type="entry name" value="50S/60S RIBOSOMAL PROTEIN L14/L23"/>
    <property type="match status" value="1"/>
</dbReference>
<accession>A0A650BXY7</accession>
<dbReference type="GO" id="GO:0006412">
    <property type="term" value="P:translation"/>
    <property type="evidence" value="ECO:0007669"/>
    <property type="project" value="InterPro"/>
</dbReference>
<sequence>MICRGTYLNISDNSGAKIVKCIGCNDGINVGDIITVTIKKTQKGKLNSKSVQKAVVVTTTKKLKRKDGSQYRFDTNTCVCVDSKLSIIGNRVMGATTYELRMYKLIKILSLTKICI</sequence>
<evidence type="ECO:0000256" key="3">
    <source>
        <dbReference type="ARBA" id="ARBA00023274"/>
    </source>
</evidence>
<dbReference type="GeneID" id="42903378"/>
<evidence type="ECO:0000313" key="5">
    <source>
        <dbReference type="EMBL" id="QGQ61993.1"/>
    </source>
</evidence>
<gene>
    <name evidence="5" type="primary">rpl14</name>
</gene>
<keyword evidence="3 4" id="KW-0687">Ribonucleoprotein</keyword>
<geneLocation type="mitochondrion" evidence="5"/>
<dbReference type="SUPFAM" id="SSF50193">
    <property type="entry name" value="Ribosomal protein L14"/>
    <property type="match status" value="1"/>
</dbReference>
<evidence type="ECO:0000256" key="2">
    <source>
        <dbReference type="ARBA" id="ARBA00022980"/>
    </source>
</evidence>
<comment type="similarity">
    <text evidence="1 4">Belongs to the universal ribosomal protein uL14 family.</text>
</comment>
<protein>
    <submittedName>
        <fullName evidence="5">Ribosomal protein L14</fullName>
    </submittedName>
</protein>
<dbReference type="AlphaFoldDB" id="A0A650BXY7"/>
<dbReference type="SMART" id="SM01374">
    <property type="entry name" value="Ribosomal_L14"/>
    <property type="match status" value="1"/>
</dbReference>
<dbReference type="InterPro" id="IPR000218">
    <property type="entry name" value="Ribosomal_uL14"/>
</dbReference>
<dbReference type="InterPro" id="IPR036853">
    <property type="entry name" value="Ribosomal_uL14_sf"/>
</dbReference>
<dbReference type="EMBL" id="MN514984">
    <property type="protein sequence ID" value="QGQ61993.1"/>
    <property type="molecule type" value="Genomic_DNA"/>
</dbReference>
<evidence type="ECO:0000256" key="4">
    <source>
        <dbReference type="RuleBase" id="RU003949"/>
    </source>
</evidence>
<dbReference type="RefSeq" id="YP_009720781.1">
    <property type="nucleotide sequence ID" value="NC_045361.1"/>
</dbReference>
<reference evidence="5" key="1">
    <citation type="journal article" date="2019" name="PeerJ">
        <title>The inflated mitochondrial genomes of siphonous green algae reflect processes driving expansion of noncoding DNA and proliferation of introns.</title>
        <authorList>
            <person name="Repetti S.I."/>
            <person name="Jackson C.J."/>
            <person name="Judd L.M."/>
            <person name="Wick R.R."/>
            <person name="Holt K.E."/>
            <person name="Verbruggen H."/>
        </authorList>
    </citation>
    <scope>NUCLEOTIDE SEQUENCE</scope>
    <source>
        <strain evidence="5">SAG6.99</strain>
    </source>
</reference>
<proteinExistence type="inferred from homology"/>
<dbReference type="Pfam" id="PF00238">
    <property type="entry name" value="Ribosomal_L14"/>
    <property type="match status" value="1"/>
</dbReference>
<evidence type="ECO:0000256" key="1">
    <source>
        <dbReference type="ARBA" id="ARBA00010745"/>
    </source>
</evidence>
<dbReference type="GO" id="GO:0070180">
    <property type="term" value="F:large ribosomal subunit rRNA binding"/>
    <property type="evidence" value="ECO:0007669"/>
    <property type="project" value="TreeGrafter"/>
</dbReference>
<keyword evidence="2 4" id="KW-0689">Ribosomal protein</keyword>
<dbReference type="CDD" id="cd00337">
    <property type="entry name" value="Ribosomal_uL14"/>
    <property type="match status" value="1"/>
</dbReference>